<dbReference type="SUPFAM" id="SSF52743">
    <property type="entry name" value="Subtilisin-like"/>
    <property type="match status" value="1"/>
</dbReference>
<feature type="compositionally biased region" description="Low complexity" evidence="7">
    <location>
        <begin position="41"/>
        <end position="50"/>
    </location>
</feature>
<evidence type="ECO:0000259" key="8">
    <source>
        <dbReference type="PROSITE" id="PS51272"/>
    </source>
</evidence>
<organism evidence="9 10">
    <name type="scientific">Paenibacillus lycopersici</name>
    <dbReference type="NCBI Taxonomy" id="2704462"/>
    <lineage>
        <taxon>Bacteria</taxon>
        <taxon>Bacillati</taxon>
        <taxon>Bacillota</taxon>
        <taxon>Bacilli</taxon>
        <taxon>Bacillales</taxon>
        <taxon>Paenibacillaceae</taxon>
        <taxon>Paenibacillus</taxon>
    </lineage>
</organism>
<evidence type="ECO:0000256" key="7">
    <source>
        <dbReference type="SAM" id="MobiDB-lite"/>
    </source>
</evidence>
<feature type="region of interest" description="Disordered" evidence="7">
    <location>
        <begin position="87"/>
        <end position="128"/>
    </location>
</feature>
<dbReference type="PROSITE" id="PS00137">
    <property type="entry name" value="SUBTILASE_HIS"/>
    <property type="match status" value="1"/>
</dbReference>
<sequence>MPAGGGRGRRQASPGSAAAAKRGAGTADTPPSSAHGRKRAAATAAAPRPGWRLRRWRRALSAGLAALLLAGAPAEAASLAAEAAPAAPPPAAAQGKAADREASPTPAASAAAGGSDEPQTWLIKWRDPAQAKPLRGTRVLRRLSLPAAAVDVVRPADPGADTAEWLLRLQNTPELAYVEPVDRVRMLAAEPASNDPELPRQPFLDQIGAKEAWSKVRDQTDLTIALIDTGVDLDHPDLKNNLVPGVNLVTPGKPPEDDNGHGTEVAGVIAAEGNNKLGIAGILWHARIMPVKALDADGYGDEERLGEAITYAVDHGARILVLSVGLYRYSPYLKDIAAYAESKGALLVAASGNDGELLGSKAKVKYPAAYPTVMAVAGATAAGKPEPRSNTGPEIDLAAPWSVYTTALGGGYKQEQGTSMAAPQVAAAAALVWAVHPGYKPYQIRSLLRQSAQDIGNPGFDNASGYGLLRVDNAVRATLAADSFEPNNSRQSAKLFPLDTKIAAELDGSADSDWYRFEAPYDGTVAIQVQSILAAGETVPTLVLTHSGDTSAQGKQQTKLSNQTVSWHVKKGRNDFEVRFFNGNVKQKLAYMLTSSFQIAPDAYEMNDKQYEAFTLQPKSQQITGSFHQTGDQDWYAVHFDTGGTLKLSVTTDSARIDPALAYQRQEQGLQELDENGEGGGEASPPIEVTPGTYYIRVRNAMAAQASPTAGQYKLTLQFITRYEDPNEPNDKAYEATGVSLGSTYSGVIGTAGDADWYQIRLTSASVATVQVNDIPAGIAMKAELFDKRQNPVASFKSSPGAAEIVKEQKLDAGLYYIKITASAPFDKQYYELLVKADALVAGFRDIDGHWAESSIAALNKQGIVGGSGGYRFNPDASITRAEAVAMLVRAFKPAGGGTSGRFDDVPADNWAYAPIMSAAGAGWIGGYPGGGFGPARPVTREEMAVILLRALRVQSVRPASAAFGDVPAGRWSAPAVWTAANKGLMTGYPGNRFEPERPATRAEFSAVLLRALNDK</sequence>
<keyword evidence="4 5" id="KW-0720">Serine protease</keyword>
<dbReference type="InterPro" id="IPR051048">
    <property type="entry name" value="Peptidase_S8/S53_subtilisin"/>
</dbReference>
<evidence type="ECO:0000256" key="4">
    <source>
        <dbReference type="ARBA" id="ARBA00022825"/>
    </source>
</evidence>
<dbReference type="PROSITE" id="PS00138">
    <property type="entry name" value="SUBTILASE_SER"/>
    <property type="match status" value="1"/>
</dbReference>
<feature type="compositionally biased region" description="Low complexity" evidence="7">
    <location>
        <begin position="11"/>
        <end position="25"/>
    </location>
</feature>
<dbReference type="InterPro" id="IPR036852">
    <property type="entry name" value="Peptidase_S8/S53_dom_sf"/>
</dbReference>
<reference evidence="9 10" key="1">
    <citation type="submission" date="2020-01" db="EMBL/GenBank/DDBJ databases">
        <title>Paenibacillus sp. nov., isolated from tomato rhizosphere.</title>
        <authorList>
            <person name="Weon H.-Y."/>
            <person name="Lee S.A."/>
        </authorList>
    </citation>
    <scope>NUCLEOTIDE SEQUENCE [LARGE SCALE GENOMIC DNA]</scope>
    <source>
        <strain evidence="9 10">12200R-189</strain>
    </source>
</reference>
<dbReference type="PANTHER" id="PTHR43399">
    <property type="entry name" value="SUBTILISIN-RELATED"/>
    <property type="match status" value="1"/>
</dbReference>
<dbReference type="PRINTS" id="PR00723">
    <property type="entry name" value="SUBTILISIN"/>
</dbReference>
<dbReference type="AlphaFoldDB" id="A0A6C0G8X1"/>
<gene>
    <name evidence="9" type="ORF">GXP70_28360</name>
</gene>
<dbReference type="PROSITE" id="PS00136">
    <property type="entry name" value="SUBTILASE_ASP"/>
    <property type="match status" value="1"/>
</dbReference>
<feature type="domain" description="SLH" evidence="8">
    <location>
        <begin position="839"/>
        <end position="898"/>
    </location>
</feature>
<dbReference type="GO" id="GO:0006508">
    <property type="term" value="P:proteolysis"/>
    <property type="evidence" value="ECO:0007669"/>
    <property type="project" value="UniProtKB-KW"/>
</dbReference>
<dbReference type="SUPFAM" id="SSF89260">
    <property type="entry name" value="Collagen-binding domain"/>
    <property type="match status" value="3"/>
</dbReference>
<dbReference type="Proteomes" id="UP000476064">
    <property type="component" value="Chromosome"/>
</dbReference>
<dbReference type="InterPro" id="IPR000209">
    <property type="entry name" value="Peptidase_S8/S53_dom"/>
</dbReference>
<evidence type="ECO:0000256" key="1">
    <source>
        <dbReference type="ARBA" id="ARBA00011073"/>
    </source>
</evidence>
<evidence type="ECO:0000313" key="9">
    <source>
        <dbReference type="EMBL" id="QHT64179.1"/>
    </source>
</evidence>
<protein>
    <submittedName>
        <fullName evidence="9">S8 family serine peptidase</fullName>
    </submittedName>
</protein>
<evidence type="ECO:0000313" key="10">
    <source>
        <dbReference type="Proteomes" id="UP000476064"/>
    </source>
</evidence>
<evidence type="ECO:0000256" key="2">
    <source>
        <dbReference type="ARBA" id="ARBA00022670"/>
    </source>
</evidence>
<dbReference type="EMBL" id="CP048209">
    <property type="protein sequence ID" value="QHT64179.1"/>
    <property type="molecule type" value="Genomic_DNA"/>
</dbReference>
<evidence type="ECO:0000256" key="3">
    <source>
        <dbReference type="ARBA" id="ARBA00022801"/>
    </source>
</evidence>
<dbReference type="InterPro" id="IPR022398">
    <property type="entry name" value="Peptidase_S8_His-AS"/>
</dbReference>
<dbReference type="Pfam" id="PF00082">
    <property type="entry name" value="Peptidase_S8"/>
    <property type="match status" value="1"/>
</dbReference>
<name>A0A6C0G8X1_9BACL</name>
<accession>A0A6C0G8X1</accession>
<keyword evidence="2 5" id="KW-0645">Protease</keyword>
<dbReference type="Pfam" id="PF00395">
    <property type="entry name" value="SLH"/>
    <property type="match status" value="3"/>
</dbReference>
<dbReference type="InterPro" id="IPR001119">
    <property type="entry name" value="SLH_dom"/>
</dbReference>
<dbReference type="KEGG" id="plyc:GXP70_28360"/>
<evidence type="ECO:0000256" key="6">
    <source>
        <dbReference type="RuleBase" id="RU003355"/>
    </source>
</evidence>
<feature type="compositionally biased region" description="Low complexity" evidence="7">
    <location>
        <begin position="103"/>
        <end position="115"/>
    </location>
</feature>
<feature type="domain" description="SLH" evidence="8">
    <location>
        <begin position="899"/>
        <end position="962"/>
    </location>
</feature>
<keyword evidence="3 5" id="KW-0378">Hydrolase</keyword>
<dbReference type="GO" id="GO:0004252">
    <property type="term" value="F:serine-type endopeptidase activity"/>
    <property type="evidence" value="ECO:0007669"/>
    <property type="project" value="UniProtKB-UniRule"/>
</dbReference>
<evidence type="ECO:0000256" key="5">
    <source>
        <dbReference type="PROSITE-ProRule" id="PRU01240"/>
    </source>
</evidence>
<dbReference type="Gene3D" id="2.60.120.380">
    <property type="match status" value="3"/>
</dbReference>
<feature type="domain" description="SLH" evidence="8">
    <location>
        <begin position="963"/>
        <end position="1016"/>
    </location>
</feature>
<dbReference type="PROSITE" id="PS51272">
    <property type="entry name" value="SLH"/>
    <property type="match status" value="3"/>
</dbReference>
<keyword evidence="10" id="KW-1185">Reference proteome</keyword>
<proteinExistence type="inferred from homology"/>
<comment type="similarity">
    <text evidence="1 5 6">Belongs to the peptidase S8 family.</text>
</comment>
<feature type="active site" description="Charge relay system" evidence="5">
    <location>
        <position position="419"/>
    </location>
</feature>
<feature type="active site" description="Charge relay system" evidence="5">
    <location>
        <position position="261"/>
    </location>
</feature>
<dbReference type="InterPro" id="IPR023828">
    <property type="entry name" value="Peptidase_S8_Ser-AS"/>
</dbReference>
<dbReference type="PROSITE" id="PS51892">
    <property type="entry name" value="SUBTILASE"/>
    <property type="match status" value="1"/>
</dbReference>
<dbReference type="Gene3D" id="3.40.50.200">
    <property type="entry name" value="Peptidase S8/S53 domain"/>
    <property type="match status" value="1"/>
</dbReference>
<dbReference type="InterPro" id="IPR015500">
    <property type="entry name" value="Peptidase_S8_subtilisin-rel"/>
</dbReference>
<feature type="active site" description="Charge relay system" evidence="5">
    <location>
        <position position="228"/>
    </location>
</feature>
<dbReference type="InterPro" id="IPR023827">
    <property type="entry name" value="Peptidase_S8_Asp-AS"/>
</dbReference>
<dbReference type="PANTHER" id="PTHR43399:SF4">
    <property type="entry name" value="CELL WALL-ASSOCIATED PROTEASE"/>
    <property type="match status" value="1"/>
</dbReference>
<feature type="region of interest" description="Disordered" evidence="7">
    <location>
        <begin position="1"/>
        <end position="53"/>
    </location>
</feature>